<dbReference type="Pfam" id="PF02620">
    <property type="entry name" value="YceD"/>
    <property type="match status" value="1"/>
</dbReference>
<feature type="region of interest" description="Disordered" evidence="1">
    <location>
        <begin position="197"/>
        <end position="237"/>
    </location>
</feature>
<keyword evidence="2" id="KW-0472">Membrane</keyword>
<reference evidence="4" key="1">
    <citation type="submission" date="2018-01" db="EMBL/GenBank/DDBJ databases">
        <authorList>
            <person name="Li J."/>
        </authorList>
    </citation>
    <scope>NUCLEOTIDE SEQUENCE [LARGE SCALE GENOMIC DNA]</scope>
    <source>
        <strain evidence="4">592</strain>
    </source>
</reference>
<feature type="compositionally biased region" description="Basic and acidic residues" evidence="1">
    <location>
        <begin position="197"/>
        <end position="206"/>
    </location>
</feature>
<proteinExistence type="predicted"/>
<organism evidence="3 4">
    <name type="scientific">Aeromicrobium chenweiae</name>
    <dbReference type="NCBI Taxonomy" id="2079793"/>
    <lineage>
        <taxon>Bacteria</taxon>
        <taxon>Bacillati</taxon>
        <taxon>Actinomycetota</taxon>
        <taxon>Actinomycetes</taxon>
        <taxon>Propionibacteriales</taxon>
        <taxon>Nocardioidaceae</taxon>
        <taxon>Aeromicrobium</taxon>
    </lineage>
</organism>
<evidence type="ECO:0000313" key="3">
    <source>
        <dbReference type="EMBL" id="AWB94070.1"/>
    </source>
</evidence>
<accession>A0A2S0WRZ3</accession>
<dbReference type="AlphaFoldDB" id="A0A2S0WRZ3"/>
<name>A0A2S0WRZ3_9ACTN</name>
<dbReference type="OrthoDB" id="9790372at2"/>
<dbReference type="InterPro" id="IPR003772">
    <property type="entry name" value="YceD"/>
</dbReference>
<keyword evidence="4" id="KW-1185">Reference proteome</keyword>
<evidence type="ECO:0000256" key="2">
    <source>
        <dbReference type="SAM" id="Phobius"/>
    </source>
</evidence>
<protein>
    <submittedName>
        <fullName evidence="3">Metal-binding protein</fullName>
    </submittedName>
</protein>
<dbReference type="KEGG" id="aez:C3E78_06255"/>
<sequence length="237" mass="25405">MVPPAPDTRSSRAIGLGVSRGVTIDLGLLAGPLLVVLLDGWLIVLSGPLVFDTHEMGRKPGAERTFTRTIEAPAEMGYDVYAVPEGSTIELELRLEAIMEGILATGTFSARAVGECVRCLEPIDEPVVVGFQELFLYEAPSDQEEADEEDHVLEDELLDLEPVLRDAVVLALPHNPLCGPDCPGLCPECGARLADDPDHTHGEAIDPRWSALSQLAEQPVPSADQSESGNTSDDSKE</sequence>
<dbReference type="Proteomes" id="UP000244384">
    <property type="component" value="Chromosome"/>
</dbReference>
<accession>A0A5F2EU87</accession>
<gene>
    <name evidence="3" type="ORF">C3E78_06255</name>
</gene>
<feature type="transmembrane region" description="Helical" evidence="2">
    <location>
        <begin position="26"/>
        <end position="51"/>
    </location>
</feature>
<dbReference type="PANTHER" id="PTHR34374:SF1">
    <property type="entry name" value="LARGE RIBOSOMAL RNA SUBUNIT ACCUMULATION PROTEIN YCED HOMOLOG 1, CHLOROPLASTIC"/>
    <property type="match status" value="1"/>
</dbReference>
<keyword evidence="2" id="KW-0812">Transmembrane</keyword>
<evidence type="ECO:0000256" key="1">
    <source>
        <dbReference type="SAM" id="MobiDB-lite"/>
    </source>
</evidence>
<dbReference type="EMBL" id="CP026952">
    <property type="protein sequence ID" value="AWB94070.1"/>
    <property type="molecule type" value="Genomic_DNA"/>
</dbReference>
<dbReference type="PANTHER" id="PTHR34374">
    <property type="entry name" value="LARGE RIBOSOMAL RNA SUBUNIT ACCUMULATION PROTEIN YCED HOMOLOG 1, CHLOROPLASTIC"/>
    <property type="match status" value="1"/>
</dbReference>
<keyword evidence="2" id="KW-1133">Transmembrane helix</keyword>
<evidence type="ECO:0000313" key="4">
    <source>
        <dbReference type="Proteomes" id="UP000244384"/>
    </source>
</evidence>
<feature type="compositionally biased region" description="Polar residues" evidence="1">
    <location>
        <begin position="223"/>
        <end position="237"/>
    </location>
</feature>